<dbReference type="Pfam" id="PF07813">
    <property type="entry name" value="LTXXQ"/>
    <property type="match status" value="1"/>
</dbReference>
<feature type="signal peptide" evidence="2">
    <location>
        <begin position="1"/>
        <end position="29"/>
    </location>
</feature>
<evidence type="ECO:0000256" key="2">
    <source>
        <dbReference type="SAM" id="SignalP"/>
    </source>
</evidence>
<feature type="chain" id="PRO_5041235404" description="Periplasmic heavy metal sensor" evidence="2">
    <location>
        <begin position="30"/>
        <end position="173"/>
    </location>
</feature>
<feature type="region of interest" description="Disordered" evidence="1">
    <location>
        <begin position="149"/>
        <end position="173"/>
    </location>
</feature>
<gene>
    <name evidence="3" type="ORF">MCNOR_0578</name>
</gene>
<accession>A0AA35UN89</accession>
<evidence type="ECO:0000313" key="4">
    <source>
        <dbReference type="Proteomes" id="UP001158598"/>
    </source>
</evidence>
<proteinExistence type="predicted"/>
<dbReference type="Proteomes" id="UP001158598">
    <property type="component" value="Chromosome"/>
</dbReference>
<dbReference type="InterPro" id="IPR012899">
    <property type="entry name" value="LTXXQ"/>
</dbReference>
<organism evidence="3 4">
    <name type="scientific">Methylococcus capsulatus</name>
    <dbReference type="NCBI Taxonomy" id="414"/>
    <lineage>
        <taxon>Bacteria</taxon>
        <taxon>Pseudomonadati</taxon>
        <taxon>Pseudomonadota</taxon>
        <taxon>Gammaproteobacteria</taxon>
        <taxon>Methylococcales</taxon>
        <taxon>Methylococcaceae</taxon>
        <taxon>Methylococcus</taxon>
    </lineage>
</organism>
<sequence>MKRYRSPLQKLIAAFVFAGLASVVSTAGAFPPPKPDPEERLAGMLWRIHGELNLNGDQENLWKRAEDDTRQLTKSHRERFDAAQKDIKSALSDGNADLRALFDRLDADKSSIEARMKENRKLWLNFYDSLDATQKKTVNAQLLAELDKMGPMPADGKCRFSPGKAEGDPLPPK</sequence>
<dbReference type="AlphaFoldDB" id="A0AA35UN89"/>
<dbReference type="RefSeq" id="WP_282213546.1">
    <property type="nucleotide sequence ID" value="NZ_OX458332.1"/>
</dbReference>
<evidence type="ECO:0000256" key="1">
    <source>
        <dbReference type="SAM" id="MobiDB-lite"/>
    </source>
</evidence>
<reference evidence="3" key="1">
    <citation type="submission" date="2023-03" db="EMBL/GenBank/DDBJ databases">
        <authorList>
            <person name="Pearce D."/>
        </authorList>
    </citation>
    <scope>NUCLEOTIDE SEQUENCE</scope>
    <source>
        <strain evidence="3">Mc</strain>
    </source>
</reference>
<evidence type="ECO:0000313" key="3">
    <source>
        <dbReference type="EMBL" id="CAI8747202.1"/>
    </source>
</evidence>
<evidence type="ECO:0008006" key="5">
    <source>
        <dbReference type="Google" id="ProtNLM"/>
    </source>
</evidence>
<keyword evidence="2" id="KW-0732">Signal</keyword>
<name>A0AA35UN89_METCP</name>
<dbReference type="EMBL" id="OX458332">
    <property type="protein sequence ID" value="CAI8747202.1"/>
    <property type="molecule type" value="Genomic_DNA"/>
</dbReference>
<protein>
    <recommendedName>
        <fullName evidence="5">Periplasmic heavy metal sensor</fullName>
    </recommendedName>
</protein>